<keyword evidence="4" id="KW-1185">Reference proteome</keyword>
<evidence type="ECO:0000256" key="2">
    <source>
        <dbReference type="SAM" id="SignalP"/>
    </source>
</evidence>
<protein>
    <recommendedName>
        <fullName evidence="5">Cyanovirin-N domain-containing protein</fullName>
    </recommendedName>
</protein>
<evidence type="ECO:0000313" key="4">
    <source>
        <dbReference type="Proteomes" id="UP000325780"/>
    </source>
</evidence>
<evidence type="ECO:0000313" key="3">
    <source>
        <dbReference type="EMBL" id="KAE8153668.1"/>
    </source>
</evidence>
<feature type="compositionally biased region" description="Basic and acidic residues" evidence="1">
    <location>
        <begin position="64"/>
        <end position="79"/>
    </location>
</feature>
<evidence type="ECO:0000256" key="1">
    <source>
        <dbReference type="SAM" id="MobiDB-lite"/>
    </source>
</evidence>
<name>A0A5N6U511_ASPAV</name>
<accession>A0A5N6U511</accession>
<dbReference type="AlphaFoldDB" id="A0A5N6U511"/>
<dbReference type="EMBL" id="ML742036">
    <property type="protein sequence ID" value="KAE8153668.1"/>
    <property type="molecule type" value="Genomic_DNA"/>
</dbReference>
<keyword evidence="2" id="KW-0732">Signal</keyword>
<organism evidence="3 4">
    <name type="scientific">Aspergillus avenaceus</name>
    <dbReference type="NCBI Taxonomy" id="36643"/>
    <lineage>
        <taxon>Eukaryota</taxon>
        <taxon>Fungi</taxon>
        <taxon>Dikarya</taxon>
        <taxon>Ascomycota</taxon>
        <taxon>Pezizomycotina</taxon>
        <taxon>Eurotiomycetes</taxon>
        <taxon>Eurotiomycetidae</taxon>
        <taxon>Eurotiales</taxon>
        <taxon>Aspergillaceae</taxon>
        <taxon>Aspergillus</taxon>
        <taxon>Aspergillus subgen. Circumdati</taxon>
    </lineage>
</organism>
<feature type="chain" id="PRO_5024909614" description="Cyanovirin-N domain-containing protein" evidence="2">
    <location>
        <begin position="21"/>
        <end position="223"/>
    </location>
</feature>
<gene>
    <name evidence="3" type="ORF">BDV25DRAFT_136608</name>
</gene>
<feature type="signal peptide" evidence="2">
    <location>
        <begin position="1"/>
        <end position="20"/>
    </location>
</feature>
<evidence type="ECO:0008006" key="5">
    <source>
        <dbReference type="Google" id="ProtNLM"/>
    </source>
</evidence>
<dbReference type="Proteomes" id="UP000325780">
    <property type="component" value="Unassembled WGS sequence"/>
</dbReference>
<sequence length="223" mass="24626">MHRFLIILTLCLSLIGKTFAIEPVSPTPTTSYRYINEACRRVSVIPTQDVSNAPPEPSRTGPNAREDPPRREINRRDLHSNSSKIIAPRLQPPTQNTAAGPPVQLQARCLPARDPRGYVRSSIPLNDCLAWDAANERLIPATPSRRNGLVDGRCWGCRSNGGQGTGLEFAIICFCDNVQNTPLVQVGPYAQRRAARITFNDRDTIMADDNGRIVCPRAEGRNT</sequence>
<reference evidence="3 4" key="1">
    <citation type="submission" date="2019-04" db="EMBL/GenBank/DDBJ databases">
        <title>Friends and foes A comparative genomics study of 23 Aspergillus species from section Flavi.</title>
        <authorList>
            <consortium name="DOE Joint Genome Institute"/>
            <person name="Kjaerbolling I."/>
            <person name="Vesth T."/>
            <person name="Frisvad J.C."/>
            <person name="Nybo J.L."/>
            <person name="Theobald S."/>
            <person name="Kildgaard S."/>
            <person name="Isbrandt T."/>
            <person name="Kuo A."/>
            <person name="Sato A."/>
            <person name="Lyhne E.K."/>
            <person name="Kogle M.E."/>
            <person name="Wiebenga A."/>
            <person name="Kun R.S."/>
            <person name="Lubbers R.J."/>
            <person name="Makela M.R."/>
            <person name="Barry K."/>
            <person name="Chovatia M."/>
            <person name="Clum A."/>
            <person name="Daum C."/>
            <person name="Haridas S."/>
            <person name="He G."/>
            <person name="LaButti K."/>
            <person name="Lipzen A."/>
            <person name="Mondo S."/>
            <person name="Riley R."/>
            <person name="Salamov A."/>
            <person name="Simmons B.A."/>
            <person name="Magnuson J.K."/>
            <person name="Henrissat B."/>
            <person name="Mortensen U.H."/>
            <person name="Larsen T.O."/>
            <person name="Devries R.P."/>
            <person name="Grigoriev I.V."/>
            <person name="Machida M."/>
            <person name="Baker S.E."/>
            <person name="Andersen M.R."/>
        </authorList>
    </citation>
    <scope>NUCLEOTIDE SEQUENCE [LARGE SCALE GENOMIC DNA]</scope>
    <source>
        <strain evidence="3 4">IBT 18842</strain>
    </source>
</reference>
<proteinExistence type="predicted"/>
<feature type="region of interest" description="Disordered" evidence="1">
    <location>
        <begin position="45"/>
        <end position="101"/>
    </location>
</feature>